<keyword evidence="5 6" id="KW-0482">Metalloprotease</keyword>
<evidence type="ECO:0000256" key="3">
    <source>
        <dbReference type="ARBA" id="ARBA00022801"/>
    </source>
</evidence>
<dbReference type="PATRIC" id="fig|1300343.5.peg.190"/>
<dbReference type="KEGG" id="ddo:I597_0191"/>
<dbReference type="PANTHER" id="PTHR22726">
    <property type="entry name" value="METALLOENDOPEPTIDASE OMA1"/>
    <property type="match status" value="1"/>
</dbReference>
<dbReference type="GO" id="GO:0046872">
    <property type="term" value="F:metal ion binding"/>
    <property type="evidence" value="ECO:0007669"/>
    <property type="project" value="UniProtKB-KW"/>
</dbReference>
<evidence type="ECO:0000256" key="1">
    <source>
        <dbReference type="ARBA" id="ARBA00022670"/>
    </source>
</evidence>
<dbReference type="GO" id="GO:0051603">
    <property type="term" value="P:proteolysis involved in protein catabolic process"/>
    <property type="evidence" value="ECO:0007669"/>
    <property type="project" value="TreeGrafter"/>
</dbReference>
<dbReference type="Proteomes" id="UP000030140">
    <property type="component" value="Unassembled WGS sequence"/>
</dbReference>
<evidence type="ECO:0000259" key="7">
    <source>
        <dbReference type="Pfam" id="PF01435"/>
    </source>
</evidence>
<sequence>MRRGSGLKIRLLIGVAIVAFALFKNCSNKEENPYTGKTQSITMSPEEEIAIGLQHAPAMAEQHGGLHQDQQLQAFVDQVGHKLVQESMARETPYNYDFHLLQDEQTVNAFALPGGQIFITYALLSKLENEDQVAGVLGHEIGHVLGKHSAERVANSEMWSTISMGAEVGGGMGGAAGAIGQNILLGNGRDDELESDDLGVRFMIRAGYDPYQMIGVMKILKAASGGSRQPEFASTHPDPENRIEQIKESIQKYGYTGPATM</sequence>
<dbReference type="InterPro" id="IPR001915">
    <property type="entry name" value="Peptidase_M48"/>
</dbReference>
<evidence type="ECO:0000256" key="2">
    <source>
        <dbReference type="ARBA" id="ARBA00022723"/>
    </source>
</evidence>
<evidence type="ECO:0000313" key="9">
    <source>
        <dbReference type="Proteomes" id="UP000030140"/>
    </source>
</evidence>
<dbReference type="OrthoDB" id="9810445at2"/>
<accession>A0A0A2H1K6</accession>
<keyword evidence="1 6" id="KW-0645">Protease</keyword>
<dbReference type="RefSeq" id="WP_021778090.1">
    <property type="nucleotide sequence ID" value="NZ_CP015125.1"/>
</dbReference>
<feature type="domain" description="Peptidase M48" evidence="7">
    <location>
        <begin position="73"/>
        <end position="248"/>
    </location>
</feature>
<evidence type="ECO:0000313" key="8">
    <source>
        <dbReference type="EMBL" id="KGO06550.1"/>
    </source>
</evidence>
<protein>
    <submittedName>
        <fullName evidence="8">Peptidase M48 Ste24p</fullName>
    </submittedName>
</protein>
<comment type="caution">
    <text evidence="8">The sequence shown here is derived from an EMBL/GenBank/DDBJ whole genome shotgun (WGS) entry which is preliminary data.</text>
</comment>
<keyword evidence="2" id="KW-0479">Metal-binding</keyword>
<keyword evidence="4 6" id="KW-0862">Zinc</keyword>
<reference evidence="8 9" key="1">
    <citation type="submission" date="2014-10" db="EMBL/GenBank/DDBJ databases">
        <title>Draft genome sequence of the proteorhodopsin-containing marine bacterium Dokdonia donghaensis.</title>
        <authorList>
            <person name="Gomez-Consarnau L."/>
            <person name="Gonzalez J.M."/>
            <person name="Riedel T."/>
            <person name="Jaenicke S."/>
            <person name="Wagner-Doebler I."/>
            <person name="Fuhrman J.A."/>
        </authorList>
    </citation>
    <scope>NUCLEOTIDE SEQUENCE [LARGE SCALE GENOMIC DNA]</scope>
    <source>
        <strain evidence="8 9">DSW-1</strain>
    </source>
</reference>
<organism evidence="8 9">
    <name type="scientific">Dokdonia donghaensis DSW-1</name>
    <dbReference type="NCBI Taxonomy" id="1300343"/>
    <lineage>
        <taxon>Bacteria</taxon>
        <taxon>Pseudomonadati</taxon>
        <taxon>Bacteroidota</taxon>
        <taxon>Flavobacteriia</taxon>
        <taxon>Flavobacteriales</taxon>
        <taxon>Flavobacteriaceae</taxon>
        <taxon>Dokdonia</taxon>
    </lineage>
</organism>
<evidence type="ECO:0000256" key="4">
    <source>
        <dbReference type="ARBA" id="ARBA00022833"/>
    </source>
</evidence>
<dbReference type="AlphaFoldDB" id="A0A0A2H1K6"/>
<proteinExistence type="inferred from homology"/>
<dbReference type="GO" id="GO:0004222">
    <property type="term" value="F:metalloendopeptidase activity"/>
    <property type="evidence" value="ECO:0007669"/>
    <property type="project" value="InterPro"/>
</dbReference>
<evidence type="ECO:0000256" key="5">
    <source>
        <dbReference type="ARBA" id="ARBA00023049"/>
    </source>
</evidence>
<name>A0A0A2H1K6_9FLAO</name>
<dbReference type="EMBL" id="JSAQ01000001">
    <property type="protein sequence ID" value="KGO06550.1"/>
    <property type="molecule type" value="Genomic_DNA"/>
</dbReference>
<dbReference type="PANTHER" id="PTHR22726:SF1">
    <property type="entry name" value="METALLOENDOPEPTIDASE OMA1, MITOCHONDRIAL"/>
    <property type="match status" value="1"/>
</dbReference>
<dbReference type="Gene3D" id="3.30.2010.10">
    <property type="entry name" value="Metalloproteases ('zincins'), catalytic domain"/>
    <property type="match status" value="1"/>
</dbReference>
<keyword evidence="9" id="KW-1185">Reference proteome</keyword>
<gene>
    <name evidence="8" type="ORF">NV36_06645</name>
</gene>
<keyword evidence="3 6" id="KW-0378">Hydrolase</keyword>
<dbReference type="InterPro" id="IPR051156">
    <property type="entry name" value="Mito/Outer_Membr_Metalloprot"/>
</dbReference>
<comment type="similarity">
    <text evidence="6">Belongs to the peptidase M48 family.</text>
</comment>
<comment type="cofactor">
    <cofactor evidence="6">
        <name>Zn(2+)</name>
        <dbReference type="ChEBI" id="CHEBI:29105"/>
    </cofactor>
    <text evidence="6">Binds 1 zinc ion per subunit.</text>
</comment>
<dbReference type="Pfam" id="PF01435">
    <property type="entry name" value="Peptidase_M48"/>
    <property type="match status" value="1"/>
</dbReference>
<evidence type="ECO:0000256" key="6">
    <source>
        <dbReference type="RuleBase" id="RU003983"/>
    </source>
</evidence>
<dbReference type="GO" id="GO:0016020">
    <property type="term" value="C:membrane"/>
    <property type="evidence" value="ECO:0007669"/>
    <property type="project" value="TreeGrafter"/>
</dbReference>